<reference evidence="4 5" key="1">
    <citation type="submission" date="2019-06" db="EMBL/GenBank/DDBJ databases">
        <title>Erythrobacter insulae sp. nov., isolated from a tidal flat.</title>
        <authorList>
            <person name="Yoon J.-H."/>
        </authorList>
    </citation>
    <scope>NUCLEOTIDE SEQUENCE [LARGE SCALE GENOMIC DNA]</scope>
    <source>
        <strain evidence="4 5">JBTF-M21</strain>
    </source>
</reference>
<feature type="domain" description="Surface lipoprotein assembly modifier C-terminal" evidence="3">
    <location>
        <begin position="168"/>
        <end position="299"/>
    </location>
</feature>
<feature type="signal peptide" evidence="2">
    <location>
        <begin position="1"/>
        <end position="22"/>
    </location>
</feature>
<feature type="chain" id="PRO_5021733759" evidence="2">
    <location>
        <begin position="23"/>
        <end position="448"/>
    </location>
</feature>
<organism evidence="4 5">
    <name type="scientific">Erythrobacter insulae</name>
    <dbReference type="NCBI Taxonomy" id="2584124"/>
    <lineage>
        <taxon>Bacteria</taxon>
        <taxon>Pseudomonadati</taxon>
        <taxon>Pseudomonadota</taxon>
        <taxon>Alphaproteobacteria</taxon>
        <taxon>Sphingomonadales</taxon>
        <taxon>Erythrobacteraceae</taxon>
        <taxon>Erythrobacter/Porphyrobacter group</taxon>
        <taxon>Erythrobacter</taxon>
    </lineage>
</organism>
<sequence length="448" mass="49498">MKNWVFSAIWILFAAWHGHALAQESESSEMASSPDSISLSPAQLFEFADKARSGGNYDTAESAYRALIQNSPMELRNEARFRLALMFADDLDRPQTAAILLREILDEQPDVARVRLELARMQIKLGNLREAERQLRAAQAAGLPPEVERAVRFFTSSMSAAKPFGVDFEVALAPDSNINRATRSDSLETVIGDFTLSDDAQETSGVGLALQGQARYRETLAGSTNLNLSASARGRLYRESQFDDYIVSLQAGPEFLSGSDRIRMNATASWRWFGTRPFTFSYGATADFRHILAKRAQLRMDGAIVHSDDRLNDLRSSDRISLSAGVDRAFTAQSGGGIRVSGARAIANDPGFSSVDAGIDMYAFRELGPVTLVASAGYNRLEFDERLLLFPRRRIDDRVELSLSGTFRNLRIGPLAPVVRIRFEDNQSTVGINDFQRVATEFGFGIAL</sequence>
<dbReference type="InterPro" id="IPR011990">
    <property type="entry name" value="TPR-like_helical_dom_sf"/>
</dbReference>
<dbReference type="EMBL" id="VHJK01000001">
    <property type="protein sequence ID" value="TRD11932.1"/>
    <property type="molecule type" value="Genomic_DNA"/>
</dbReference>
<keyword evidence="2" id="KW-0732">Signal</keyword>
<comment type="caution">
    <text evidence="4">The sequence shown here is derived from an EMBL/GenBank/DDBJ whole genome shotgun (WGS) entry which is preliminary data.</text>
</comment>
<dbReference type="Pfam" id="PF14559">
    <property type="entry name" value="TPR_19"/>
    <property type="match status" value="1"/>
</dbReference>
<gene>
    <name evidence="4" type="ORF">FGU71_08740</name>
</gene>
<keyword evidence="5" id="KW-1185">Reference proteome</keyword>
<evidence type="ECO:0000313" key="4">
    <source>
        <dbReference type="EMBL" id="TRD11932.1"/>
    </source>
</evidence>
<dbReference type="OrthoDB" id="6116449at2"/>
<name>A0A547PCR5_9SPHN</name>
<dbReference type="Pfam" id="PF04575">
    <property type="entry name" value="SlipAM"/>
    <property type="match status" value="1"/>
</dbReference>
<feature type="coiled-coil region" evidence="1">
    <location>
        <begin position="111"/>
        <end position="141"/>
    </location>
</feature>
<evidence type="ECO:0000259" key="3">
    <source>
        <dbReference type="Pfam" id="PF04575"/>
    </source>
</evidence>
<dbReference type="RefSeq" id="WP_142788205.1">
    <property type="nucleotide sequence ID" value="NZ_VHJK01000001.1"/>
</dbReference>
<keyword evidence="1" id="KW-0175">Coiled coil</keyword>
<accession>A0A547PCR5</accession>
<protein>
    <submittedName>
        <fullName evidence="4">DUF560 domain-containing protein</fullName>
    </submittedName>
</protein>
<evidence type="ECO:0000313" key="5">
    <source>
        <dbReference type="Proteomes" id="UP000316343"/>
    </source>
</evidence>
<evidence type="ECO:0000256" key="1">
    <source>
        <dbReference type="SAM" id="Coils"/>
    </source>
</evidence>
<dbReference type="AlphaFoldDB" id="A0A547PCR5"/>
<dbReference type="Gene3D" id="1.25.40.10">
    <property type="entry name" value="Tetratricopeptide repeat domain"/>
    <property type="match status" value="1"/>
</dbReference>
<dbReference type="SUPFAM" id="SSF48452">
    <property type="entry name" value="TPR-like"/>
    <property type="match status" value="1"/>
</dbReference>
<dbReference type="Proteomes" id="UP000316343">
    <property type="component" value="Unassembled WGS sequence"/>
</dbReference>
<proteinExistence type="predicted"/>
<dbReference type="InterPro" id="IPR007655">
    <property type="entry name" value="Slam_C"/>
</dbReference>
<evidence type="ECO:0000256" key="2">
    <source>
        <dbReference type="SAM" id="SignalP"/>
    </source>
</evidence>